<dbReference type="HAMAP" id="MF_01161">
    <property type="entry name" value="tRNA_Ile_lys_synt"/>
    <property type="match status" value="1"/>
</dbReference>
<dbReference type="Gene3D" id="3.40.50.620">
    <property type="entry name" value="HUPs"/>
    <property type="match status" value="1"/>
</dbReference>
<evidence type="ECO:0000259" key="7">
    <source>
        <dbReference type="Pfam" id="PF01171"/>
    </source>
</evidence>
<dbReference type="EC" id="6.3.4.19" evidence="6"/>
<dbReference type="GO" id="GO:0005737">
    <property type="term" value="C:cytoplasm"/>
    <property type="evidence" value="ECO:0007669"/>
    <property type="project" value="UniProtKB-SubCell"/>
</dbReference>
<evidence type="ECO:0000256" key="2">
    <source>
        <dbReference type="ARBA" id="ARBA00022694"/>
    </source>
</evidence>
<dbReference type="SUPFAM" id="SSF82829">
    <property type="entry name" value="MesJ substrate recognition domain-like"/>
    <property type="match status" value="1"/>
</dbReference>
<dbReference type="GO" id="GO:0032267">
    <property type="term" value="F:tRNA(Ile)-lysidine synthase activity"/>
    <property type="evidence" value="ECO:0007669"/>
    <property type="project" value="UniProtKB-EC"/>
</dbReference>
<protein>
    <recommendedName>
        <fullName evidence="6">tRNA(Ile)-lysidine synthase</fullName>
        <ecNumber evidence="6">6.3.4.19</ecNumber>
    </recommendedName>
    <alternativeName>
        <fullName evidence="6">tRNA(Ile)-2-lysyl-cytidine synthase</fullName>
    </alternativeName>
    <alternativeName>
        <fullName evidence="6">tRNA(Ile)-lysidine synthetase</fullName>
    </alternativeName>
</protein>
<evidence type="ECO:0000256" key="5">
    <source>
        <dbReference type="ARBA" id="ARBA00048539"/>
    </source>
</evidence>
<evidence type="ECO:0000313" key="9">
    <source>
        <dbReference type="Proteomes" id="UP000242645"/>
    </source>
</evidence>
<dbReference type="InterPro" id="IPR012795">
    <property type="entry name" value="tRNA_Ile_lys_synt_N"/>
</dbReference>
<dbReference type="KEGG" id="dtr:RSDT_0395"/>
<comment type="similarity">
    <text evidence="6">Belongs to the tRNA(Ile)-lysidine synthase family.</text>
</comment>
<keyword evidence="2 6" id="KW-0819">tRNA processing</keyword>
<dbReference type="InterPro" id="IPR011063">
    <property type="entry name" value="TilS/TtcA_N"/>
</dbReference>
<dbReference type="Pfam" id="PF01171">
    <property type="entry name" value="ATP_bind_3"/>
    <property type="match status" value="1"/>
</dbReference>
<feature type="domain" description="tRNA(Ile)-lysidine/2-thiocytidine synthase N-terminal" evidence="7">
    <location>
        <begin position="37"/>
        <end position="217"/>
    </location>
</feature>
<dbReference type="InterPro" id="IPR014729">
    <property type="entry name" value="Rossmann-like_a/b/a_fold"/>
</dbReference>
<keyword evidence="3 6" id="KW-0547">Nucleotide-binding</keyword>
<keyword evidence="4 6" id="KW-0067">ATP-binding</keyword>
<proteinExistence type="inferred from homology"/>
<comment type="function">
    <text evidence="6">Ligates lysine onto the cytidine present at position 34 of the AUA codon-specific tRNA(Ile) that contains the anticodon CAU, in an ATP-dependent manner. Cytidine is converted to lysidine, thus changing the amino acid specificity of the tRNA from methionine to isoleucine.</text>
</comment>
<dbReference type="CDD" id="cd01992">
    <property type="entry name" value="TilS_N"/>
    <property type="match status" value="1"/>
</dbReference>
<dbReference type="OrthoDB" id="9807403at2"/>
<accession>A0A1J1E206</accession>
<evidence type="ECO:0000256" key="6">
    <source>
        <dbReference type="HAMAP-Rule" id="MF_01161"/>
    </source>
</evidence>
<keyword evidence="6" id="KW-0963">Cytoplasm</keyword>
<dbReference type="SUPFAM" id="SSF52402">
    <property type="entry name" value="Adenine nucleotide alpha hydrolases-like"/>
    <property type="match status" value="1"/>
</dbReference>
<dbReference type="PANTHER" id="PTHR43033">
    <property type="entry name" value="TRNA(ILE)-LYSIDINE SYNTHASE-RELATED"/>
    <property type="match status" value="1"/>
</dbReference>
<dbReference type="GO" id="GO:0006400">
    <property type="term" value="P:tRNA modification"/>
    <property type="evidence" value="ECO:0007669"/>
    <property type="project" value="UniProtKB-UniRule"/>
</dbReference>
<dbReference type="NCBIfam" id="TIGR02432">
    <property type="entry name" value="lysidine_TilS_N"/>
    <property type="match status" value="1"/>
</dbReference>
<organism evidence="8 9">
    <name type="scientific">Candidatus Desulfovibrio trichonymphae</name>
    <dbReference type="NCBI Taxonomy" id="1725232"/>
    <lineage>
        <taxon>Bacteria</taxon>
        <taxon>Pseudomonadati</taxon>
        <taxon>Thermodesulfobacteriota</taxon>
        <taxon>Desulfovibrionia</taxon>
        <taxon>Desulfovibrionales</taxon>
        <taxon>Desulfovibrionaceae</taxon>
        <taxon>Desulfovibrio</taxon>
    </lineage>
</organism>
<sequence length="357" mass="39467">MNFSLDIHDLSPNSARLCLAVEQFIHGQLGFDRASRLLLAVSGGADSSALALILRILAPRLGLELSAMTVNHGLQPDAACTAAAAAAFCARLGIPCTTRTADVAGMAAREHLGLEEAGRHLRYAILAEERRAAEADFIVLGHHCADLTEDILMRLTRGSGWPAMAGMRARDDSRHLLRPLLCCKPHALRSILREYRFVWREDISNTDMRFKRNRMRHAVIPLLYKENPSLDSTMADLWRLAQQDRDYWDKTLAEITARHSWKKDPQGLCLPKEMLQGLHPAVRLRLYHKAVSSLIDGTNGTCHGQARAGTLTALDTALQAGRGETRFQLPGGIEASIHKGSVYFCLPGKLVRHNTMS</sequence>
<reference evidence="8 9" key="1">
    <citation type="journal article" date="2017" name="ISME J.">
        <title>Genome of 'Ca. Desulfovibrio trichonymphae', an H2-oxidizing bacterium in a tripartite symbiotic system within a protist cell in the termite gut.</title>
        <authorList>
            <person name="Kuwahara H."/>
            <person name="Yuki M."/>
            <person name="Izawa K."/>
            <person name="Ohkuma M."/>
            <person name="Hongoh Y."/>
        </authorList>
    </citation>
    <scope>NUCLEOTIDE SEQUENCE [LARGE SCALE GENOMIC DNA]</scope>
    <source>
        <strain evidence="8 9">Rs-N31</strain>
    </source>
</reference>
<evidence type="ECO:0000313" key="8">
    <source>
        <dbReference type="EMBL" id="BAV91907.1"/>
    </source>
</evidence>
<dbReference type="AlphaFoldDB" id="A0A1J1E206"/>
<dbReference type="GO" id="GO:0005524">
    <property type="term" value="F:ATP binding"/>
    <property type="evidence" value="ECO:0007669"/>
    <property type="project" value="UniProtKB-UniRule"/>
</dbReference>
<gene>
    <name evidence="6 8" type="primary">tilS</name>
    <name evidence="8" type="ORF">RSDT_0395</name>
</gene>
<evidence type="ECO:0000256" key="4">
    <source>
        <dbReference type="ARBA" id="ARBA00022840"/>
    </source>
</evidence>
<comment type="catalytic activity">
    <reaction evidence="5 6">
        <text>cytidine(34) in tRNA(Ile2) + L-lysine + ATP = lysidine(34) in tRNA(Ile2) + AMP + diphosphate + H(+)</text>
        <dbReference type="Rhea" id="RHEA:43744"/>
        <dbReference type="Rhea" id="RHEA-COMP:10625"/>
        <dbReference type="Rhea" id="RHEA-COMP:10670"/>
        <dbReference type="ChEBI" id="CHEBI:15378"/>
        <dbReference type="ChEBI" id="CHEBI:30616"/>
        <dbReference type="ChEBI" id="CHEBI:32551"/>
        <dbReference type="ChEBI" id="CHEBI:33019"/>
        <dbReference type="ChEBI" id="CHEBI:82748"/>
        <dbReference type="ChEBI" id="CHEBI:83665"/>
        <dbReference type="ChEBI" id="CHEBI:456215"/>
        <dbReference type="EC" id="6.3.4.19"/>
    </reaction>
</comment>
<feature type="binding site" evidence="6">
    <location>
        <begin position="42"/>
        <end position="47"/>
    </location>
    <ligand>
        <name>ATP</name>
        <dbReference type="ChEBI" id="CHEBI:30616"/>
    </ligand>
</feature>
<dbReference type="InterPro" id="IPR012094">
    <property type="entry name" value="tRNA_Ile_lys_synt"/>
</dbReference>
<dbReference type="EMBL" id="AP017368">
    <property type="protein sequence ID" value="BAV91907.1"/>
    <property type="molecule type" value="Genomic_DNA"/>
</dbReference>
<comment type="domain">
    <text evidence="6">The N-terminal region contains the highly conserved SGGXDS motif, predicted to be a P-loop motif involved in ATP binding.</text>
</comment>
<evidence type="ECO:0000256" key="3">
    <source>
        <dbReference type="ARBA" id="ARBA00022741"/>
    </source>
</evidence>
<comment type="subcellular location">
    <subcellularLocation>
        <location evidence="6">Cytoplasm</location>
    </subcellularLocation>
</comment>
<name>A0A1J1E206_9BACT</name>
<keyword evidence="9" id="KW-1185">Reference proteome</keyword>
<evidence type="ECO:0000256" key="1">
    <source>
        <dbReference type="ARBA" id="ARBA00022598"/>
    </source>
</evidence>
<dbReference type="Proteomes" id="UP000242645">
    <property type="component" value="Chromosome"/>
</dbReference>
<dbReference type="RefSeq" id="WP_096399431.1">
    <property type="nucleotide sequence ID" value="NZ_AP017368.1"/>
</dbReference>
<dbReference type="PANTHER" id="PTHR43033:SF1">
    <property type="entry name" value="TRNA(ILE)-LYSIDINE SYNTHASE-RELATED"/>
    <property type="match status" value="1"/>
</dbReference>
<keyword evidence="1 6" id="KW-0436">Ligase</keyword>